<protein>
    <submittedName>
        <fullName evidence="1">Uncharacterized protein</fullName>
    </submittedName>
</protein>
<accession>A0A7R7ZM50</accession>
<dbReference type="AlphaFoldDB" id="A0A7R7ZM50"/>
<reference evidence="1" key="1">
    <citation type="submission" date="2021-01" db="EMBL/GenBank/DDBJ databases">
        <authorList>
            <consortium name="Aspergillus chevalieri M1 genome sequencing consortium"/>
            <person name="Kazuki M."/>
            <person name="Futagami T."/>
        </authorList>
    </citation>
    <scope>NUCLEOTIDE SEQUENCE</scope>
    <source>
        <strain evidence="1">M1</strain>
    </source>
</reference>
<name>A0A7R7ZM50_ASPCH</name>
<organism evidence="1 2">
    <name type="scientific">Aspergillus chevalieri</name>
    <name type="common">Eurotium chevalieri</name>
    <dbReference type="NCBI Taxonomy" id="182096"/>
    <lineage>
        <taxon>Eukaryota</taxon>
        <taxon>Fungi</taxon>
        <taxon>Dikarya</taxon>
        <taxon>Ascomycota</taxon>
        <taxon>Pezizomycotina</taxon>
        <taxon>Eurotiomycetes</taxon>
        <taxon>Eurotiomycetidae</taxon>
        <taxon>Eurotiales</taxon>
        <taxon>Aspergillaceae</taxon>
        <taxon>Aspergillus</taxon>
        <taxon>Aspergillus subgen. Aspergillus</taxon>
    </lineage>
</organism>
<reference evidence="1" key="2">
    <citation type="submission" date="2021-02" db="EMBL/GenBank/DDBJ databases">
        <title>Aspergillus chevalieri M1 genome sequence.</title>
        <authorList>
            <person name="Kadooka C."/>
            <person name="Mori K."/>
            <person name="Futagami T."/>
        </authorList>
    </citation>
    <scope>NUCLEOTIDE SEQUENCE</scope>
    <source>
        <strain evidence="1">M1</strain>
    </source>
</reference>
<dbReference type="EMBL" id="AP024418">
    <property type="protein sequence ID" value="BCR86269.1"/>
    <property type="molecule type" value="Genomic_DNA"/>
</dbReference>
<dbReference type="RefSeq" id="XP_043134791.1">
    <property type="nucleotide sequence ID" value="XM_043276855.1"/>
</dbReference>
<evidence type="ECO:0000313" key="1">
    <source>
        <dbReference type="EMBL" id="BCR86269.1"/>
    </source>
</evidence>
<sequence>MQAFLRESYNPSAHREAPSSGYIFSLPILSQLGIMLPRYLLLEGVSVDWTARINQLDLGKLKDHITETPPIVLLVSGSSQDQQVRFGLFYPKGSVEEERPCIFQLEPVHRVLRTPSSKKENVSIQVDLDKNKNPILAALITWKRESSIAYEPDGEGSALIGRLAIEYDTMSLVVSEEGLGRFTVQRENYPKIDEHFRVDVVELLKCDHQRVFVGDFDY</sequence>
<gene>
    <name evidence="1" type="ORF">ACHE_30256S</name>
</gene>
<evidence type="ECO:0000313" key="2">
    <source>
        <dbReference type="Proteomes" id="UP000637239"/>
    </source>
</evidence>
<dbReference type="Proteomes" id="UP000637239">
    <property type="component" value="Chromosome 3"/>
</dbReference>
<keyword evidence="2" id="KW-1185">Reference proteome</keyword>
<dbReference type="GeneID" id="66980628"/>
<proteinExistence type="predicted"/>
<dbReference type="KEGG" id="ache:ACHE_30256S"/>